<dbReference type="PANTHER" id="PTHR34285:SF3">
    <property type="entry name" value="OS08G0510800 PROTEIN"/>
    <property type="match status" value="1"/>
</dbReference>
<protein>
    <submittedName>
        <fullName evidence="1">Uncharacterized protein</fullName>
    </submittedName>
</protein>
<dbReference type="Proteomes" id="UP001179952">
    <property type="component" value="Unassembled WGS sequence"/>
</dbReference>
<proteinExistence type="predicted"/>
<dbReference type="EMBL" id="JAUJYN010000019">
    <property type="protein sequence ID" value="KAK1258360.1"/>
    <property type="molecule type" value="Genomic_DNA"/>
</dbReference>
<evidence type="ECO:0000313" key="2">
    <source>
        <dbReference type="Proteomes" id="UP001179952"/>
    </source>
</evidence>
<keyword evidence="2" id="KW-1185">Reference proteome</keyword>
<accession>A0AAV9A2H2</accession>
<gene>
    <name evidence="1" type="ORF">QJS04_geneDACA009296</name>
</gene>
<comment type="caution">
    <text evidence="1">The sequence shown here is derived from an EMBL/GenBank/DDBJ whole genome shotgun (WGS) entry which is preliminary data.</text>
</comment>
<reference evidence="1" key="2">
    <citation type="submission" date="2023-06" db="EMBL/GenBank/DDBJ databases">
        <authorList>
            <person name="Ma L."/>
            <person name="Liu K.-W."/>
            <person name="Li Z."/>
            <person name="Hsiao Y.-Y."/>
            <person name="Qi Y."/>
            <person name="Fu T."/>
            <person name="Tang G."/>
            <person name="Zhang D."/>
            <person name="Sun W.-H."/>
            <person name="Liu D.-K."/>
            <person name="Li Y."/>
            <person name="Chen G.-Z."/>
            <person name="Liu X.-D."/>
            <person name="Liao X.-Y."/>
            <person name="Jiang Y.-T."/>
            <person name="Yu X."/>
            <person name="Hao Y."/>
            <person name="Huang J."/>
            <person name="Zhao X.-W."/>
            <person name="Ke S."/>
            <person name="Chen Y.-Y."/>
            <person name="Wu W.-L."/>
            <person name="Hsu J.-L."/>
            <person name="Lin Y.-F."/>
            <person name="Huang M.-D."/>
            <person name="Li C.-Y."/>
            <person name="Huang L."/>
            <person name="Wang Z.-W."/>
            <person name="Zhao X."/>
            <person name="Zhong W.-Y."/>
            <person name="Peng D.-H."/>
            <person name="Ahmad S."/>
            <person name="Lan S."/>
            <person name="Zhang J.-S."/>
            <person name="Tsai W.-C."/>
            <person name="Van De Peer Y."/>
            <person name="Liu Z.-J."/>
        </authorList>
    </citation>
    <scope>NUCLEOTIDE SEQUENCE</scope>
    <source>
        <strain evidence="1">SCP</strain>
        <tissue evidence="1">Leaves</tissue>
    </source>
</reference>
<dbReference type="PANTHER" id="PTHR34285">
    <property type="entry name" value="OS08G0510800 PROTEIN"/>
    <property type="match status" value="1"/>
</dbReference>
<reference evidence="1" key="1">
    <citation type="journal article" date="2023" name="Nat. Commun.">
        <title>Diploid and tetraploid genomes of Acorus and the evolution of monocots.</title>
        <authorList>
            <person name="Ma L."/>
            <person name="Liu K.W."/>
            <person name="Li Z."/>
            <person name="Hsiao Y.Y."/>
            <person name="Qi Y."/>
            <person name="Fu T."/>
            <person name="Tang G.D."/>
            <person name="Zhang D."/>
            <person name="Sun W.H."/>
            <person name="Liu D.K."/>
            <person name="Li Y."/>
            <person name="Chen G.Z."/>
            <person name="Liu X.D."/>
            <person name="Liao X.Y."/>
            <person name="Jiang Y.T."/>
            <person name="Yu X."/>
            <person name="Hao Y."/>
            <person name="Huang J."/>
            <person name="Zhao X.W."/>
            <person name="Ke S."/>
            <person name="Chen Y.Y."/>
            <person name="Wu W.L."/>
            <person name="Hsu J.L."/>
            <person name="Lin Y.F."/>
            <person name="Huang M.D."/>
            <person name="Li C.Y."/>
            <person name="Huang L."/>
            <person name="Wang Z.W."/>
            <person name="Zhao X."/>
            <person name="Zhong W.Y."/>
            <person name="Peng D.H."/>
            <person name="Ahmad S."/>
            <person name="Lan S."/>
            <person name="Zhang J.S."/>
            <person name="Tsai W.C."/>
            <person name="Van de Peer Y."/>
            <person name="Liu Z.J."/>
        </authorList>
    </citation>
    <scope>NUCLEOTIDE SEQUENCE</scope>
    <source>
        <strain evidence="1">SCP</strain>
    </source>
</reference>
<dbReference type="AlphaFoldDB" id="A0AAV9A2H2"/>
<organism evidence="1 2">
    <name type="scientific">Acorus gramineus</name>
    <name type="common">Dwarf sweet flag</name>
    <dbReference type="NCBI Taxonomy" id="55184"/>
    <lineage>
        <taxon>Eukaryota</taxon>
        <taxon>Viridiplantae</taxon>
        <taxon>Streptophyta</taxon>
        <taxon>Embryophyta</taxon>
        <taxon>Tracheophyta</taxon>
        <taxon>Spermatophyta</taxon>
        <taxon>Magnoliopsida</taxon>
        <taxon>Liliopsida</taxon>
        <taxon>Acoraceae</taxon>
        <taxon>Acorus</taxon>
    </lineage>
</organism>
<evidence type="ECO:0000313" key="1">
    <source>
        <dbReference type="EMBL" id="KAK1258360.1"/>
    </source>
</evidence>
<sequence length="88" mass="8999">MVPLSILGFPFSVVSSGDTKELRLDLSIVFDSGPSLRLSYCPNNSSNPFSLAVTTGIGPLNSPSGAPISISAKFGLIGGGGRSPTFLL</sequence>
<name>A0AAV9A2H2_ACOGR</name>